<dbReference type="InterPro" id="IPR013211">
    <property type="entry name" value="LVIVD"/>
</dbReference>
<evidence type="ECO:0008006" key="2">
    <source>
        <dbReference type="Google" id="ProtNLM"/>
    </source>
</evidence>
<dbReference type="AlphaFoldDB" id="X1CKA5"/>
<proteinExistence type="predicted"/>
<dbReference type="Gene3D" id="2.130.10.10">
    <property type="entry name" value="YVTN repeat-like/Quinoprotein amine dehydrogenase"/>
    <property type="match status" value="1"/>
</dbReference>
<feature type="non-terminal residue" evidence="1">
    <location>
        <position position="222"/>
    </location>
</feature>
<evidence type="ECO:0000313" key="1">
    <source>
        <dbReference type="EMBL" id="GAG84631.1"/>
    </source>
</evidence>
<gene>
    <name evidence="1" type="ORF">S01H4_22069</name>
</gene>
<comment type="caution">
    <text evidence="1">The sequence shown here is derived from an EMBL/GenBank/DDBJ whole genome shotgun (WGS) entry which is preliminary data.</text>
</comment>
<dbReference type="EMBL" id="BART01010064">
    <property type="protein sequence ID" value="GAG84631.1"/>
    <property type="molecule type" value="Genomic_DNA"/>
</dbReference>
<reference evidence="1" key="1">
    <citation type="journal article" date="2014" name="Front. Microbiol.">
        <title>High frequency of phylogenetically diverse reductive dehalogenase-homologous genes in deep subseafloor sedimentary metagenomes.</title>
        <authorList>
            <person name="Kawai M."/>
            <person name="Futagami T."/>
            <person name="Toyoda A."/>
            <person name="Takaki Y."/>
            <person name="Nishi S."/>
            <person name="Hori S."/>
            <person name="Arai W."/>
            <person name="Tsubouchi T."/>
            <person name="Morono Y."/>
            <person name="Uchiyama I."/>
            <person name="Ito T."/>
            <person name="Fujiyama A."/>
            <person name="Inagaki F."/>
            <person name="Takami H."/>
        </authorList>
    </citation>
    <scope>NUCLEOTIDE SEQUENCE</scope>
    <source>
        <strain evidence="1">Expedition CK06-06</strain>
    </source>
</reference>
<dbReference type="Pfam" id="PF08309">
    <property type="entry name" value="LVIVD"/>
    <property type="match status" value="3"/>
</dbReference>
<dbReference type="InterPro" id="IPR015943">
    <property type="entry name" value="WD40/YVTN_repeat-like_dom_sf"/>
</dbReference>
<dbReference type="InterPro" id="IPR011044">
    <property type="entry name" value="Quino_amine_DH_bsu"/>
</dbReference>
<accession>X1CKA5</accession>
<name>X1CKA5_9ZZZZ</name>
<protein>
    <recommendedName>
        <fullName evidence="2">LVIVD repeat protein</fullName>
    </recommendedName>
</protein>
<sequence>MNKVIKINNEKSKKLSRKERFLRFKSEKKLSKQRVKQNYIILIVLILSTLVFVVKMPEVKAAPDIHFEDFTATTYKDSSPTTVSGWGTGSIYLPPRNPSLIIQYSIANAIMDVHVSGSYAYVTYFDAGMHVVDVSNPSNPSIVGTCPTPRWGERIFVSGNYAYVTCDGNGLQIIDITNPSNPHIVGSWDTPRYTSDIFVSGNYAYVGDEQEGLQIVDVSNPS</sequence>
<organism evidence="1">
    <name type="scientific">marine sediment metagenome</name>
    <dbReference type="NCBI Taxonomy" id="412755"/>
    <lineage>
        <taxon>unclassified sequences</taxon>
        <taxon>metagenomes</taxon>
        <taxon>ecological metagenomes</taxon>
    </lineage>
</organism>
<dbReference type="SUPFAM" id="SSF50969">
    <property type="entry name" value="YVTN repeat-like/Quinoprotein amine dehydrogenase"/>
    <property type="match status" value="1"/>
</dbReference>